<evidence type="ECO:0000256" key="3">
    <source>
        <dbReference type="ARBA" id="ARBA00022729"/>
    </source>
</evidence>
<dbReference type="InterPro" id="IPR005588">
    <property type="entry name" value="MucB_RseB"/>
</dbReference>
<reference evidence="8 9" key="1">
    <citation type="submission" date="2017-07" db="EMBL/GenBank/DDBJ databases">
        <title>Complete genome sequence of Oryzomicrobium terrae TPP412.</title>
        <authorList>
            <person name="Chiu L.-W."/>
            <person name="Lo K.-J."/>
            <person name="Tsai Y.-M."/>
            <person name="Lin S.-S."/>
            <person name="Kuo C.-H."/>
            <person name="Liu C.-T."/>
        </authorList>
    </citation>
    <scope>NUCLEOTIDE SEQUENCE [LARGE SCALE GENOMIC DNA]</scope>
    <source>
        <strain evidence="8 9">TPP412</strain>
    </source>
</reference>
<dbReference type="GO" id="GO:0030288">
    <property type="term" value="C:outer membrane-bounded periplasmic space"/>
    <property type="evidence" value="ECO:0007669"/>
    <property type="project" value="TreeGrafter"/>
</dbReference>
<gene>
    <name evidence="8" type="primary">rseB</name>
    <name evidence="8" type="ORF">OTERR_16630</name>
</gene>
<dbReference type="AlphaFoldDB" id="A0A5C1E943"/>
<dbReference type="InterPro" id="IPR033434">
    <property type="entry name" value="MucB/RseB_N"/>
</dbReference>
<keyword evidence="9" id="KW-1185">Reference proteome</keyword>
<dbReference type="InterPro" id="IPR038484">
    <property type="entry name" value="MucB/RseB_C_sf"/>
</dbReference>
<evidence type="ECO:0000313" key="8">
    <source>
        <dbReference type="EMBL" id="QEL65139.1"/>
    </source>
</evidence>
<dbReference type="GO" id="GO:0045152">
    <property type="term" value="F:antisigma factor binding"/>
    <property type="evidence" value="ECO:0007669"/>
    <property type="project" value="TreeGrafter"/>
</dbReference>
<feature type="chain" id="PRO_5023139785" evidence="5">
    <location>
        <begin position="23"/>
        <end position="321"/>
    </location>
</feature>
<dbReference type="Gene3D" id="2.50.20.10">
    <property type="entry name" value="Lipoprotein localisation LolA/LolB/LppX"/>
    <property type="match status" value="1"/>
</dbReference>
<evidence type="ECO:0000259" key="7">
    <source>
        <dbReference type="Pfam" id="PF17188"/>
    </source>
</evidence>
<comment type="subcellular location">
    <subcellularLocation>
        <location evidence="1">Periplasm</location>
    </subcellularLocation>
</comment>
<keyword evidence="3 5" id="KW-0732">Signal</keyword>
<evidence type="ECO:0000313" key="9">
    <source>
        <dbReference type="Proteomes" id="UP000323671"/>
    </source>
</evidence>
<comment type="similarity">
    <text evidence="2">Belongs to the RseB family.</text>
</comment>
<evidence type="ECO:0000256" key="5">
    <source>
        <dbReference type="SAM" id="SignalP"/>
    </source>
</evidence>
<feature type="domain" description="MucB/RseB N-terminal" evidence="6">
    <location>
        <begin position="27"/>
        <end position="198"/>
    </location>
</feature>
<dbReference type="PANTHER" id="PTHR38782">
    <property type="match status" value="1"/>
</dbReference>
<keyword evidence="4" id="KW-0574">Periplasm</keyword>
<dbReference type="PANTHER" id="PTHR38782:SF1">
    <property type="entry name" value="SIGMA-E FACTOR REGULATORY PROTEIN RSEB"/>
    <property type="match status" value="1"/>
</dbReference>
<accession>A0A5C1E943</accession>
<evidence type="ECO:0000256" key="2">
    <source>
        <dbReference type="ARBA" id="ARBA00008150"/>
    </source>
</evidence>
<dbReference type="GO" id="GO:0032885">
    <property type="term" value="P:regulation of polysaccharide biosynthetic process"/>
    <property type="evidence" value="ECO:0007669"/>
    <property type="project" value="TreeGrafter"/>
</dbReference>
<dbReference type="KEGG" id="otr:OTERR_16630"/>
<dbReference type="EMBL" id="CP022579">
    <property type="protein sequence ID" value="QEL65139.1"/>
    <property type="molecule type" value="Genomic_DNA"/>
</dbReference>
<dbReference type="Pfam" id="PF17188">
    <property type="entry name" value="MucB_RseB_C"/>
    <property type="match status" value="1"/>
</dbReference>
<dbReference type="CDD" id="cd16327">
    <property type="entry name" value="RseB"/>
    <property type="match status" value="1"/>
</dbReference>
<dbReference type="RefSeq" id="WP_149425470.1">
    <property type="nucleotide sequence ID" value="NZ_CP022579.1"/>
</dbReference>
<protein>
    <submittedName>
        <fullName evidence="8">Sigma factor regulatory protein</fullName>
    </submittedName>
</protein>
<dbReference type="InterPro" id="IPR033436">
    <property type="entry name" value="MucB/RseB_C"/>
</dbReference>
<feature type="signal peptide" evidence="5">
    <location>
        <begin position="1"/>
        <end position="22"/>
    </location>
</feature>
<feature type="domain" description="MucB/RseB C-terminal" evidence="7">
    <location>
        <begin position="222"/>
        <end position="318"/>
    </location>
</feature>
<dbReference type="Gene3D" id="3.30.200.100">
    <property type="entry name" value="MucB/RseB, C-terminal domain"/>
    <property type="match status" value="1"/>
</dbReference>
<evidence type="ECO:0000259" key="6">
    <source>
        <dbReference type="Pfam" id="PF03888"/>
    </source>
</evidence>
<dbReference type="PIRSF" id="PIRSF005427">
    <property type="entry name" value="RseB"/>
    <property type="match status" value="1"/>
</dbReference>
<evidence type="ECO:0000256" key="4">
    <source>
        <dbReference type="ARBA" id="ARBA00022764"/>
    </source>
</evidence>
<proteinExistence type="inferred from homology"/>
<organism evidence="8 9">
    <name type="scientific">Oryzomicrobium terrae</name>
    <dbReference type="NCBI Taxonomy" id="1735038"/>
    <lineage>
        <taxon>Bacteria</taxon>
        <taxon>Pseudomonadati</taxon>
        <taxon>Pseudomonadota</taxon>
        <taxon>Betaproteobacteria</taxon>
        <taxon>Rhodocyclales</taxon>
        <taxon>Rhodocyclaceae</taxon>
        <taxon>Oryzomicrobium</taxon>
    </lineage>
</organism>
<evidence type="ECO:0000256" key="1">
    <source>
        <dbReference type="ARBA" id="ARBA00004418"/>
    </source>
</evidence>
<dbReference type="Proteomes" id="UP000323671">
    <property type="component" value="Chromosome"/>
</dbReference>
<sequence>MKRAVRLLLVLLVCSLQNVASADTAPVDWLKRMVQANASLDYSGTFIYQSGNTSESSRIVHGVDNGREMEWIEVLDGPPREVLRKNDEVRAFLPGEKRVVVENRSGGRGFPGKVTVAPELLLDYYTLKVGAGERIAGHEARLLVLEPRDTLRFGHRFWIEANNALLLKAQVVDGRGQIIEQFSFTQLSIGSPIDFEAIKGRWQQPLAGWQVDNLLPGEVLTSTTGWGLRRQVAGFHKISEWRRRLGDTEGSVLHLLFSDGVAAISVFIAPVAKTRPIRSVTSSQGGVSMHVRQMSDHVITAVGEAPPATVRKIADSLELKR</sequence>
<name>A0A5C1E943_9RHOO</name>
<dbReference type="Pfam" id="PF03888">
    <property type="entry name" value="MucB_RseB"/>
    <property type="match status" value="1"/>
</dbReference>